<reference evidence="3" key="1">
    <citation type="submission" date="2020-05" db="EMBL/GenBank/DDBJ databases">
        <title>Phylogenomic resolution of chytrid fungi.</title>
        <authorList>
            <person name="Stajich J.E."/>
            <person name="Amses K."/>
            <person name="Simmons R."/>
            <person name="Seto K."/>
            <person name="Myers J."/>
            <person name="Bonds A."/>
            <person name="Quandt C.A."/>
            <person name="Barry K."/>
            <person name="Liu P."/>
            <person name="Grigoriev I."/>
            <person name="Longcore J.E."/>
            <person name="James T.Y."/>
        </authorList>
    </citation>
    <scope>NUCLEOTIDE SEQUENCE</scope>
    <source>
        <strain evidence="3">JEL0476</strain>
    </source>
</reference>
<evidence type="ECO:0000313" key="3">
    <source>
        <dbReference type="EMBL" id="KAJ3206315.1"/>
    </source>
</evidence>
<feature type="domain" description="YMC020W-like alpha/beta hydrolase" evidence="2">
    <location>
        <begin position="55"/>
        <end position="152"/>
    </location>
</feature>
<feature type="compositionally biased region" description="Polar residues" evidence="1">
    <location>
        <begin position="583"/>
        <end position="600"/>
    </location>
</feature>
<protein>
    <recommendedName>
        <fullName evidence="2">YMC020W-like alpha/beta hydrolase domain-containing protein</fullName>
    </recommendedName>
</protein>
<feature type="compositionally biased region" description="Polar residues" evidence="1">
    <location>
        <begin position="561"/>
        <end position="575"/>
    </location>
</feature>
<evidence type="ECO:0000313" key="4">
    <source>
        <dbReference type="Proteomes" id="UP001211065"/>
    </source>
</evidence>
<dbReference type="AlphaFoldDB" id="A0AAD5XVF9"/>
<dbReference type="Proteomes" id="UP001211065">
    <property type="component" value="Unassembled WGS sequence"/>
</dbReference>
<dbReference type="InterPro" id="IPR058934">
    <property type="entry name" value="YMC020W-like"/>
</dbReference>
<feature type="domain" description="YMC020W-like alpha/beta hydrolase" evidence="2">
    <location>
        <begin position="224"/>
        <end position="434"/>
    </location>
</feature>
<feature type="compositionally biased region" description="Polar residues" evidence="1">
    <location>
        <begin position="617"/>
        <end position="636"/>
    </location>
</feature>
<evidence type="ECO:0000259" key="2">
    <source>
        <dbReference type="Pfam" id="PF26147"/>
    </source>
</evidence>
<name>A0AAD5XVF9_9FUNG</name>
<comment type="caution">
    <text evidence="3">The sequence shown here is derived from an EMBL/GenBank/DDBJ whole genome shotgun (WGS) entry which is preliminary data.</text>
</comment>
<keyword evidence="4" id="KW-1185">Reference proteome</keyword>
<dbReference type="EMBL" id="JADGJW010001132">
    <property type="protein sequence ID" value="KAJ3206315.1"/>
    <property type="molecule type" value="Genomic_DNA"/>
</dbReference>
<sequence length="765" mass="86359">MVLPSYEPQLMEDNTVTKESKPKNILNRFLHTLNSYFFPPEKIETQGLLKTMLSQLTRTPHDAENIVIIGIHGWFPTRLIQRVVGEPTGTSQRFTEKMSEAVQQFFKKKYDIELKVNQNITQIPLEGEGKVEERVDILYQQLINGPNHVNKKNKSFDGEKPHNDLKTMKGTNNETKAEMMAAENLAVEGNEWCFFKLILFFAAKSNAGNEGTINDACNDPSSYSWLQKLTQANIIFVAAHSQGTPVSVLLISKLLQEGLIDLTRTKVCLMAMAGVSHGPFPSLKSSVIVKYFEADAARELFSFNDGESRISRKYQVAMHHILEAGVKIVSIASWYDQVVPLYSAVMHGFTHPNIYRAVHIEGVDYAPDFMSHLVVFVLKLRNLGYDDHGLIVHLSDMIAGNVYGFGTQGHSTLYDEINTYTLAIAWTMGSQNWTKNDTTNLIKSNPHFSDSSKNTSESLLNYSWFGKQSVTSNDDFSDSHIRSNNATQEYESKMKDNFSEKNKKTLASSKDNINISSQQSKENLGTIDKKDYGMDILSSLSLTKPVQKLTSTNLLYQNWFTGSDSTRTTDQTSAKPSEDTPVDDTSVSSNKNTQKSTAGKNSEIEKLNSRKKLTLTERLNQESVDSSRTVEQSSDESATKTKETVLPPPPAKPTKPWNIMGTYIFSNPSLPSIISTKRQAETPKESVQIESRLEKMSKTFHAPLKVNPYWLPWIMSELFNDKRILSNSELREDLNELLTLFKTWDPKTKSVKDLKYILEPLKSRL</sequence>
<dbReference type="PANTHER" id="PTHR47349:SF1">
    <property type="entry name" value="AER328WP"/>
    <property type="match status" value="1"/>
</dbReference>
<dbReference type="InterPro" id="IPR058933">
    <property type="entry name" value="YMC020W-like_ab_hydrolase"/>
</dbReference>
<evidence type="ECO:0000256" key="1">
    <source>
        <dbReference type="SAM" id="MobiDB-lite"/>
    </source>
</evidence>
<gene>
    <name evidence="3" type="ORF">HK099_000572</name>
</gene>
<accession>A0AAD5XVF9</accession>
<proteinExistence type="predicted"/>
<feature type="region of interest" description="Disordered" evidence="1">
    <location>
        <begin position="561"/>
        <end position="654"/>
    </location>
</feature>
<organism evidence="3 4">
    <name type="scientific">Clydaea vesicula</name>
    <dbReference type="NCBI Taxonomy" id="447962"/>
    <lineage>
        <taxon>Eukaryota</taxon>
        <taxon>Fungi</taxon>
        <taxon>Fungi incertae sedis</taxon>
        <taxon>Chytridiomycota</taxon>
        <taxon>Chytridiomycota incertae sedis</taxon>
        <taxon>Chytridiomycetes</taxon>
        <taxon>Lobulomycetales</taxon>
        <taxon>Lobulomycetaceae</taxon>
        <taxon>Clydaea</taxon>
    </lineage>
</organism>
<dbReference type="Pfam" id="PF26147">
    <property type="entry name" value="AB_HYDROLASE_YMC0-YMC35"/>
    <property type="match status" value="2"/>
</dbReference>
<dbReference type="PANTHER" id="PTHR47349">
    <property type="entry name" value="CHROMOSOME 8, WHOLE GENOME SHOTGUN SEQUENCE"/>
    <property type="match status" value="1"/>
</dbReference>